<proteinExistence type="predicted"/>
<evidence type="ECO:0000313" key="6">
    <source>
        <dbReference type="Proteomes" id="UP000054977"/>
    </source>
</evidence>
<keyword evidence="2 5" id="KW-0808">Transferase</keyword>
<dbReference type="PANTHER" id="PTHR37418">
    <property type="entry name" value="3-KETO-5-AMINOHEXANOATE CLEAVAGE ENZYME-RELATED"/>
    <property type="match status" value="1"/>
</dbReference>
<keyword evidence="6" id="KW-1185">Reference proteome</keyword>
<evidence type="ECO:0000256" key="1">
    <source>
        <dbReference type="ARBA" id="ARBA00001947"/>
    </source>
</evidence>
<accession>A0A158J6G6</accession>
<dbReference type="Gene3D" id="3.20.20.70">
    <property type="entry name" value="Aldolase class I"/>
    <property type="match status" value="1"/>
</dbReference>
<protein>
    <submittedName>
        <fullName evidence="5">3-keto-5-aminohexanoate cleavage enzyme</fullName>
        <ecNumber evidence="5">2.-.-.-</ecNumber>
    </submittedName>
</protein>
<comment type="caution">
    <text evidence="5">The sequence shown here is derived from an EMBL/GenBank/DDBJ whole genome shotgun (WGS) entry which is preliminary data.</text>
</comment>
<keyword evidence="3" id="KW-0479">Metal-binding</keyword>
<dbReference type="AlphaFoldDB" id="A0A158J6G6"/>
<organism evidence="5 6">
    <name type="scientific">Caballeronia humi</name>
    <dbReference type="NCBI Taxonomy" id="326474"/>
    <lineage>
        <taxon>Bacteria</taxon>
        <taxon>Pseudomonadati</taxon>
        <taxon>Pseudomonadota</taxon>
        <taxon>Betaproteobacteria</taxon>
        <taxon>Burkholderiales</taxon>
        <taxon>Burkholderiaceae</taxon>
        <taxon>Caballeronia</taxon>
    </lineage>
</organism>
<gene>
    <name evidence="5" type="primary">kce</name>
    <name evidence="5" type="ORF">AWB65_06038</name>
</gene>
<reference evidence="5" key="1">
    <citation type="submission" date="2016-01" db="EMBL/GenBank/DDBJ databases">
        <authorList>
            <person name="Peeters C."/>
        </authorList>
    </citation>
    <scope>NUCLEOTIDE SEQUENCE [LARGE SCALE GENOMIC DNA]</scope>
    <source>
        <strain evidence="5">LMG 22934</strain>
    </source>
</reference>
<dbReference type="GO" id="GO:0046872">
    <property type="term" value="F:metal ion binding"/>
    <property type="evidence" value="ECO:0007669"/>
    <property type="project" value="UniProtKB-KW"/>
</dbReference>
<dbReference type="Pfam" id="PF05853">
    <property type="entry name" value="BKACE"/>
    <property type="match status" value="1"/>
</dbReference>
<dbReference type="GO" id="GO:0043720">
    <property type="term" value="F:3-keto-5-aminohexanoate cleavage activity"/>
    <property type="evidence" value="ECO:0007669"/>
    <property type="project" value="InterPro"/>
</dbReference>
<dbReference type="InterPro" id="IPR013785">
    <property type="entry name" value="Aldolase_TIM"/>
</dbReference>
<dbReference type="EMBL" id="FCNW02000062">
    <property type="protein sequence ID" value="SAL64428.1"/>
    <property type="molecule type" value="Genomic_DNA"/>
</dbReference>
<dbReference type="STRING" id="326474.AWB65_06038"/>
<evidence type="ECO:0000256" key="3">
    <source>
        <dbReference type="ARBA" id="ARBA00022723"/>
    </source>
</evidence>
<evidence type="ECO:0000313" key="5">
    <source>
        <dbReference type="EMBL" id="SAL64428.1"/>
    </source>
</evidence>
<name>A0A158J6G6_9BURK</name>
<evidence type="ECO:0000256" key="2">
    <source>
        <dbReference type="ARBA" id="ARBA00022679"/>
    </source>
</evidence>
<keyword evidence="4" id="KW-0862">Zinc</keyword>
<dbReference type="PANTHER" id="PTHR37418:SF2">
    <property type="entry name" value="3-KETO-5-AMINOHEXANOATE CLEAVAGE ENZYME"/>
    <property type="match status" value="1"/>
</dbReference>
<comment type="cofactor">
    <cofactor evidence="1">
        <name>Zn(2+)</name>
        <dbReference type="ChEBI" id="CHEBI:29105"/>
    </cofactor>
</comment>
<dbReference type="InterPro" id="IPR008567">
    <property type="entry name" value="BKACE"/>
</dbReference>
<dbReference type="EC" id="2.-.-.-" evidence="5"/>
<dbReference type="Proteomes" id="UP000054977">
    <property type="component" value="Unassembled WGS sequence"/>
</dbReference>
<evidence type="ECO:0000256" key="4">
    <source>
        <dbReference type="ARBA" id="ARBA00022833"/>
    </source>
</evidence>
<sequence length="91" mass="9353">MSKQKIIVTIAPTGGMAYKSQSPHLPTQPDEIARDVYDCYNAGASVVAVHARRPDDGATCDASSIVTSTVVSATNATSLSITPPAVACMAT</sequence>